<sequence>MTDFLSASPLLILAALGVVSWLTESRAVKLITLLFFFGYPLMQGKTAMPGLDLNQVLDFILGTANYWLSEALNALIEYVRQKISPL</sequence>
<evidence type="ECO:0000313" key="2">
    <source>
        <dbReference type="Proteomes" id="UP000030624"/>
    </source>
</evidence>
<dbReference type="KEGG" id="gac:GACE_1430"/>
<evidence type="ECO:0000313" key="1">
    <source>
        <dbReference type="EMBL" id="AIY90469.1"/>
    </source>
</evidence>
<accession>A0A0A7GEJ4</accession>
<proteinExistence type="predicted"/>
<dbReference type="RefSeq" id="WP_048092287.1">
    <property type="nucleotide sequence ID" value="NZ_CP009552.1"/>
</dbReference>
<dbReference type="Proteomes" id="UP000030624">
    <property type="component" value="Chromosome"/>
</dbReference>
<protein>
    <submittedName>
        <fullName evidence="1">Uncharacterized protein</fullName>
    </submittedName>
</protein>
<organism evidence="1 2">
    <name type="scientific">Geoglobus acetivorans</name>
    <dbReference type="NCBI Taxonomy" id="565033"/>
    <lineage>
        <taxon>Archaea</taxon>
        <taxon>Methanobacteriati</taxon>
        <taxon>Methanobacteriota</taxon>
        <taxon>Archaeoglobi</taxon>
        <taxon>Archaeoglobales</taxon>
        <taxon>Archaeoglobaceae</taxon>
        <taxon>Geoglobus</taxon>
    </lineage>
</organism>
<reference evidence="1 2" key="1">
    <citation type="journal article" date="2015" name="Appl. Environ. Microbiol.">
        <title>The Geoglobus acetivorans genome: Fe(III) reduction, acetate utilization, autotrophic growth, and degradation of aromatic compounds in a hyperthermophilic archaeon.</title>
        <authorList>
            <person name="Mardanov A.V."/>
            <person name="Slododkina G.B."/>
            <person name="Slobodkin A.I."/>
            <person name="Beletsky A.V."/>
            <person name="Gavrilov S.N."/>
            <person name="Kublanov I.V."/>
            <person name="Bonch-Osmolovskaya E.A."/>
            <person name="Skryabin K.G."/>
            <person name="Ravin N.V."/>
        </authorList>
    </citation>
    <scope>NUCLEOTIDE SEQUENCE [LARGE SCALE GENOMIC DNA]</scope>
    <source>
        <strain evidence="1 2">SBH6</strain>
    </source>
</reference>
<gene>
    <name evidence="1" type="ORF">GACE_1430</name>
</gene>
<dbReference type="GeneID" id="24798015"/>
<dbReference type="HOGENOM" id="CLU_2490308_0_0_2"/>
<dbReference type="AlphaFoldDB" id="A0A0A7GEJ4"/>
<name>A0A0A7GEJ4_GEOAI</name>
<dbReference type="EMBL" id="CP009552">
    <property type="protein sequence ID" value="AIY90469.1"/>
    <property type="molecule type" value="Genomic_DNA"/>
</dbReference>
<dbReference type="STRING" id="565033.GACE_1430"/>